<keyword evidence="1" id="KW-0175">Coiled coil</keyword>
<dbReference type="AlphaFoldDB" id="A0A6J5GQG3"/>
<feature type="coiled-coil region" evidence="1">
    <location>
        <begin position="208"/>
        <end position="366"/>
    </location>
</feature>
<name>A0A6J5GQG3_9BURK</name>
<evidence type="ECO:0000256" key="2">
    <source>
        <dbReference type="SAM" id="MobiDB-lite"/>
    </source>
</evidence>
<dbReference type="RefSeq" id="WP_175197781.1">
    <property type="nucleotide sequence ID" value="NZ_CADIKL010000045.1"/>
</dbReference>
<gene>
    <name evidence="3" type="ORF">LMG28688_06108</name>
</gene>
<keyword evidence="4" id="KW-1185">Reference proteome</keyword>
<evidence type="ECO:0000313" key="4">
    <source>
        <dbReference type="Proteomes" id="UP000494119"/>
    </source>
</evidence>
<evidence type="ECO:0000313" key="3">
    <source>
        <dbReference type="EMBL" id="CAB3805088.1"/>
    </source>
</evidence>
<accession>A0A6J5GQG3</accession>
<dbReference type="Proteomes" id="UP000494119">
    <property type="component" value="Unassembled WGS sequence"/>
</dbReference>
<protein>
    <recommendedName>
        <fullName evidence="5">Chromosome partition protein Smc</fullName>
    </recommendedName>
</protein>
<proteinExistence type="predicted"/>
<reference evidence="3 4" key="1">
    <citation type="submission" date="2020-04" db="EMBL/GenBank/DDBJ databases">
        <authorList>
            <person name="De Canck E."/>
        </authorList>
    </citation>
    <scope>NUCLEOTIDE SEQUENCE [LARGE SCALE GENOMIC DNA]</scope>
    <source>
        <strain evidence="3 4">LMG 28688</strain>
    </source>
</reference>
<organism evidence="3 4">
    <name type="scientific">Paraburkholderia caffeinitolerans</name>
    <dbReference type="NCBI Taxonomy" id="1723730"/>
    <lineage>
        <taxon>Bacteria</taxon>
        <taxon>Pseudomonadati</taxon>
        <taxon>Pseudomonadota</taxon>
        <taxon>Betaproteobacteria</taxon>
        <taxon>Burkholderiales</taxon>
        <taxon>Burkholderiaceae</taxon>
        <taxon>Paraburkholderia</taxon>
    </lineage>
</organism>
<evidence type="ECO:0008006" key="5">
    <source>
        <dbReference type="Google" id="ProtNLM"/>
    </source>
</evidence>
<dbReference type="EMBL" id="CADIKL010000045">
    <property type="protein sequence ID" value="CAB3805088.1"/>
    <property type="molecule type" value="Genomic_DNA"/>
</dbReference>
<sequence>MSNNKKPPVDTSFDPSIPEDDDKKSSNRSLFDPSIPEDGVALPDDDTGIGDIYNRHLPSTADIANAARQAFGDKLPEDALQNLMQTSAEINESVRRIMHEHMNLGFKFGEVIRHVQTNYILSYGNSEKTSERASRDAIAYLENLHGISKGKILLHLKAYARFNENTDAVEFLRLTDMQYLLASDVGDDIVAAIIEKKKGDPEMSTRTVRELIAIMRQQQERMAADKEELESVNDEYAGLLEQFNSATSETKRLRQEIEGLRLQQKTTQESTDLLRNELALSSQTSNALHQELHDTQEKLNVLRRELTQQAARKPEMEDPQVKEDLKRLEDLYNELYAKKRELDGEIAEKKERCANIEAQLQEGTAALEASRRLDEEMSALVKDFSTFAQRYNSAQLLCTADGNPARFKPLFQALGDLVGKFHIEINAALKAA</sequence>
<evidence type="ECO:0000256" key="1">
    <source>
        <dbReference type="SAM" id="Coils"/>
    </source>
</evidence>
<feature type="region of interest" description="Disordered" evidence="2">
    <location>
        <begin position="1"/>
        <end position="44"/>
    </location>
</feature>